<dbReference type="EMBL" id="FOTL01000002">
    <property type="protein sequence ID" value="SFL18964.1"/>
    <property type="molecule type" value="Genomic_DNA"/>
</dbReference>
<dbReference type="Proteomes" id="UP000183442">
    <property type="component" value="Unassembled WGS sequence"/>
</dbReference>
<accession>A0A1I4FM50</accession>
<sequence length="138" mass="15451">MSFIDDLRKWSRRKKLLSVVVISCIGIIIIAMVIGSFFPYKNTSTITGEIGSNSTEVTKVWDEGTYKIGSDLPPGEYRFIQTSNFGGSVIRYSDSSMELDSIISNDSTSYKGSIVYVLVNEGEYLKIEGGRIFLFYVQ</sequence>
<keyword evidence="1" id="KW-0812">Transmembrane</keyword>
<proteinExistence type="predicted"/>
<dbReference type="OrthoDB" id="382349at2157"/>
<reference evidence="3" key="1">
    <citation type="submission" date="2016-10" db="EMBL/GenBank/DDBJ databases">
        <authorList>
            <person name="Varghese N."/>
        </authorList>
    </citation>
    <scope>NUCLEOTIDE SEQUENCE [LARGE SCALE GENOMIC DNA]</scope>
    <source>
        <strain evidence="3">DSM 16632</strain>
    </source>
</reference>
<organism evidence="2 3">
    <name type="scientific">Methanobrevibacter olleyae</name>
    <dbReference type="NCBI Taxonomy" id="294671"/>
    <lineage>
        <taxon>Archaea</taxon>
        <taxon>Methanobacteriati</taxon>
        <taxon>Methanobacteriota</taxon>
        <taxon>Methanomada group</taxon>
        <taxon>Methanobacteria</taxon>
        <taxon>Methanobacteriales</taxon>
        <taxon>Methanobacteriaceae</taxon>
        <taxon>Methanobrevibacter</taxon>
    </lineage>
</organism>
<evidence type="ECO:0000313" key="3">
    <source>
        <dbReference type="Proteomes" id="UP000183442"/>
    </source>
</evidence>
<name>A0A1I4FM50_METOL</name>
<dbReference type="RefSeq" id="WP_074797887.1">
    <property type="nucleotide sequence ID" value="NZ_FOTL01000002.1"/>
</dbReference>
<feature type="transmembrane region" description="Helical" evidence="1">
    <location>
        <begin position="16"/>
        <end position="38"/>
    </location>
</feature>
<dbReference type="AlphaFoldDB" id="A0A1I4FM50"/>
<evidence type="ECO:0000313" key="2">
    <source>
        <dbReference type="EMBL" id="SFL18964.1"/>
    </source>
</evidence>
<protein>
    <submittedName>
        <fullName evidence="2">Uncharacterized protein</fullName>
    </submittedName>
</protein>
<evidence type="ECO:0000256" key="1">
    <source>
        <dbReference type="SAM" id="Phobius"/>
    </source>
</evidence>
<keyword evidence="1" id="KW-0472">Membrane</keyword>
<gene>
    <name evidence="2" type="ORF">SAMN02910297_00142</name>
</gene>
<keyword evidence="1" id="KW-1133">Transmembrane helix</keyword>